<dbReference type="EMBL" id="VXPY01000028">
    <property type="protein sequence ID" value="MYD89551.1"/>
    <property type="molecule type" value="Genomic_DNA"/>
</dbReference>
<proteinExistence type="predicted"/>
<reference evidence="1" key="1">
    <citation type="submission" date="2019-09" db="EMBL/GenBank/DDBJ databases">
        <title>Characterisation of the sponge microbiome using genome-centric metagenomics.</title>
        <authorList>
            <person name="Engelberts J.P."/>
            <person name="Robbins S.J."/>
            <person name="De Goeij J.M."/>
            <person name="Aranda M."/>
            <person name="Bell S.C."/>
            <person name="Webster N.S."/>
        </authorList>
    </citation>
    <scope>NUCLEOTIDE SEQUENCE</scope>
    <source>
        <strain evidence="1">SB0662_bin_9</strain>
    </source>
</reference>
<evidence type="ECO:0000313" key="1">
    <source>
        <dbReference type="EMBL" id="MYD89551.1"/>
    </source>
</evidence>
<name>A0A6B1DQX1_9CHLR</name>
<accession>A0A6B1DQX1</accession>
<protein>
    <submittedName>
        <fullName evidence="1">Uncharacterized protein</fullName>
    </submittedName>
</protein>
<gene>
    <name evidence="1" type="ORF">F4Y08_04305</name>
</gene>
<dbReference type="AlphaFoldDB" id="A0A6B1DQX1"/>
<comment type="caution">
    <text evidence="1">The sequence shown here is derived from an EMBL/GenBank/DDBJ whole genome shotgun (WGS) entry which is preliminary data.</text>
</comment>
<sequence length="74" mass="8434">MAGWESLLLDTFSQSEVEERIIQEIRTAERTELTVATLRVLMGSDLNWAVLDRLEATWRAEGPPPDYLQSLKDA</sequence>
<organism evidence="1">
    <name type="scientific">Caldilineaceae bacterium SB0662_bin_9</name>
    <dbReference type="NCBI Taxonomy" id="2605258"/>
    <lineage>
        <taxon>Bacteria</taxon>
        <taxon>Bacillati</taxon>
        <taxon>Chloroflexota</taxon>
        <taxon>Caldilineae</taxon>
        <taxon>Caldilineales</taxon>
        <taxon>Caldilineaceae</taxon>
    </lineage>
</organism>